<dbReference type="Proteomes" id="UP001054902">
    <property type="component" value="Unassembled WGS sequence"/>
</dbReference>
<feature type="compositionally biased region" description="Basic and acidic residues" evidence="1">
    <location>
        <begin position="466"/>
        <end position="478"/>
    </location>
</feature>
<keyword evidence="4" id="KW-1185">Reference proteome</keyword>
<keyword evidence="2" id="KW-1133">Transmembrane helix</keyword>
<proteinExistence type="predicted"/>
<feature type="compositionally biased region" description="Polar residues" evidence="1">
    <location>
        <begin position="399"/>
        <end position="408"/>
    </location>
</feature>
<organism evidence="3 4">
    <name type="scientific">Chaetoceros tenuissimus</name>
    <dbReference type="NCBI Taxonomy" id="426638"/>
    <lineage>
        <taxon>Eukaryota</taxon>
        <taxon>Sar</taxon>
        <taxon>Stramenopiles</taxon>
        <taxon>Ochrophyta</taxon>
        <taxon>Bacillariophyta</taxon>
        <taxon>Coscinodiscophyceae</taxon>
        <taxon>Chaetocerotophycidae</taxon>
        <taxon>Chaetocerotales</taxon>
        <taxon>Chaetocerotaceae</taxon>
        <taxon>Chaetoceros</taxon>
    </lineage>
</organism>
<keyword evidence="2" id="KW-0812">Transmembrane</keyword>
<reference evidence="3 4" key="1">
    <citation type="journal article" date="2021" name="Sci. Rep.">
        <title>The genome of the diatom Chaetoceros tenuissimus carries an ancient integrated fragment of an extant virus.</title>
        <authorList>
            <person name="Hongo Y."/>
            <person name="Kimura K."/>
            <person name="Takaki Y."/>
            <person name="Yoshida Y."/>
            <person name="Baba S."/>
            <person name="Kobayashi G."/>
            <person name="Nagasaki K."/>
            <person name="Hano T."/>
            <person name="Tomaru Y."/>
        </authorList>
    </citation>
    <scope>NUCLEOTIDE SEQUENCE [LARGE SCALE GENOMIC DNA]</scope>
    <source>
        <strain evidence="3 4">NIES-3715</strain>
    </source>
</reference>
<gene>
    <name evidence="3" type="ORF">CTEN210_10600</name>
</gene>
<sequence>MLRVTLCSVHSIKRGGKVLHTLAKNSQTKRIRITENSTCPRRYQASHAKGDNHEAPLPVRMALVGSSTALCTPVFPAIGFVNVFLRLAIQDAQVRAKFNSTIGAVCNVAFYYVLPWGLEFSPLLLPCAIGNGIVAMGTYGVMDAAAASLGRSAIMTNPLIAGGGIGAVTGYIAPHYLYGPICEYLYGLDGFREWFQGMEFATPFFTQISIMTGFAAGTMMYPFLHYPIHGVKELPWQALSGTLLLASGMTMYYIYRPDGMSTEYLPEGSFVDKEEIPLLHSIIRYDNSKNEFGAYSLYTNKWIGSPELKEKGQNLADDVRKYQTKYVYSGFFGRQVDTENKNYTFDNKVLTFYSFYLDPKLGTKHPDRIVEVSDQKEIQMQEESMYRTDWVVRNMMEGSKTQKSTQTKSAEKNELKEMDRIISDMKMYGSAISDKECQRRAESINTTSVAVELFMILLKQSSTSETQDKKKQDKKKQDEEETDDSSFAEFKKHLLDITGYETEVKKQAIDQSNIDMAELESTIRNRAPGILLLKSDEKDGLKGQSVESQLEILSWEPSEVRIAIEKWQDLQGKERRQEIRNGVRDGILVAGLWLAAYLLQAE</sequence>
<name>A0AAD3H8R4_9STRA</name>
<dbReference type="EMBL" id="BLLK01000047">
    <property type="protein sequence ID" value="GFH54124.1"/>
    <property type="molecule type" value="Genomic_DNA"/>
</dbReference>
<feature type="region of interest" description="Disordered" evidence="1">
    <location>
        <begin position="397"/>
        <end position="416"/>
    </location>
</feature>
<feature type="region of interest" description="Disordered" evidence="1">
    <location>
        <begin position="464"/>
        <end position="485"/>
    </location>
</feature>
<keyword evidence="2" id="KW-0472">Membrane</keyword>
<feature type="transmembrane region" description="Helical" evidence="2">
    <location>
        <begin position="120"/>
        <end position="142"/>
    </location>
</feature>
<evidence type="ECO:0000256" key="2">
    <source>
        <dbReference type="SAM" id="Phobius"/>
    </source>
</evidence>
<accession>A0AAD3H8R4</accession>
<feature type="transmembrane region" description="Helical" evidence="2">
    <location>
        <begin position="204"/>
        <end position="224"/>
    </location>
</feature>
<protein>
    <submittedName>
        <fullName evidence="3">Uncharacterized protein</fullName>
    </submittedName>
</protein>
<evidence type="ECO:0000256" key="1">
    <source>
        <dbReference type="SAM" id="MobiDB-lite"/>
    </source>
</evidence>
<dbReference type="AlphaFoldDB" id="A0AAD3H8R4"/>
<feature type="transmembrane region" description="Helical" evidence="2">
    <location>
        <begin position="61"/>
        <end position="84"/>
    </location>
</feature>
<evidence type="ECO:0000313" key="3">
    <source>
        <dbReference type="EMBL" id="GFH54124.1"/>
    </source>
</evidence>
<feature type="transmembrane region" description="Helical" evidence="2">
    <location>
        <begin position="236"/>
        <end position="255"/>
    </location>
</feature>
<evidence type="ECO:0000313" key="4">
    <source>
        <dbReference type="Proteomes" id="UP001054902"/>
    </source>
</evidence>
<feature type="transmembrane region" description="Helical" evidence="2">
    <location>
        <begin position="96"/>
        <end position="114"/>
    </location>
</feature>
<comment type="caution">
    <text evidence="3">The sequence shown here is derived from an EMBL/GenBank/DDBJ whole genome shotgun (WGS) entry which is preliminary data.</text>
</comment>